<protein>
    <submittedName>
        <fullName evidence="2">DUF1189 family protein</fullName>
    </submittedName>
</protein>
<proteinExistence type="predicted"/>
<organism evidence="2 3">
    <name type="scientific">Jeotgalibaca arthritidis</name>
    <dbReference type="NCBI Taxonomy" id="1868794"/>
    <lineage>
        <taxon>Bacteria</taxon>
        <taxon>Bacillati</taxon>
        <taxon>Bacillota</taxon>
        <taxon>Bacilli</taxon>
        <taxon>Lactobacillales</taxon>
        <taxon>Carnobacteriaceae</taxon>
        <taxon>Jeotgalibaca</taxon>
    </lineage>
</organism>
<dbReference type="EMBL" id="CP049740">
    <property type="protein sequence ID" value="QII82760.1"/>
    <property type="molecule type" value="Genomic_DNA"/>
</dbReference>
<dbReference type="AlphaFoldDB" id="A0A6G7KBY8"/>
<evidence type="ECO:0000313" key="3">
    <source>
        <dbReference type="Proteomes" id="UP000501451"/>
    </source>
</evidence>
<feature type="transmembrane region" description="Helical" evidence="1">
    <location>
        <begin position="32"/>
        <end position="52"/>
    </location>
</feature>
<feature type="transmembrane region" description="Helical" evidence="1">
    <location>
        <begin position="232"/>
        <end position="249"/>
    </location>
</feature>
<dbReference type="Pfam" id="PF06691">
    <property type="entry name" value="DUF1189"/>
    <property type="match status" value="1"/>
</dbReference>
<dbReference type="RefSeq" id="WP_166163460.1">
    <property type="nucleotide sequence ID" value="NZ_CP049740.1"/>
</dbReference>
<evidence type="ECO:0000256" key="1">
    <source>
        <dbReference type="SAM" id="Phobius"/>
    </source>
</evidence>
<reference evidence="2 3" key="1">
    <citation type="journal article" date="2017" name="Int. J. Syst. Evol. Microbiol.">
        <title>Jeotgalibaca porci sp. nov. and Jeotgalibaca arthritidis sp. nov., isolated from pigs, and emended description of the genus Jeotgalibaca.</title>
        <authorList>
            <person name="Zamora L."/>
            <person name="Perez-Sancho M."/>
            <person name="Dominguez L."/>
            <person name="Fernandez-Garayzabal J.F."/>
            <person name="Vela A.I."/>
        </authorList>
    </citation>
    <scope>NUCLEOTIDE SEQUENCE [LARGE SCALE GENOMIC DNA]</scope>
    <source>
        <strain evidence="2 3">CECT 9157</strain>
    </source>
</reference>
<feature type="transmembrane region" description="Helical" evidence="1">
    <location>
        <begin position="163"/>
        <end position="196"/>
    </location>
</feature>
<evidence type="ECO:0000313" key="2">
    <source>
        <dbReference type="EMBL" id="QII82760.1"/>
    </source>
</evidence>
<keyword evidence="1" id="KW-0812">Transmembrane</keyword>
<accession>A0A6G7KBY8</accession>
<keyword evidence="1" id="KW-0472">Membrane</keyword>
<keyword evidence="1" id="KW-1133">Transmembrane helix</keyword>
<gene>
    <name evidence="2" type="ORF">G7057_10150</name>
</gene>
<dbReference type="KEGG" id="jar:G7057_10150"/>
<dbReference type="Proteomes" id="UP000501451">
    <property type="component" value="Chromosome"/>
</dbReference>
<name>A0A6G7KBY8_9LACT</name>
<dbReference type="InterPro" id="IPR009574">
    <property type="entry name" value="DUF1189"/>
</dbReference>
<feature type="transmembrane region" description="Helical" evidence="1">
    <location>
        <begin position="208"/>
        <end position="226"/>
    </location>
</feature>
<sequence length="261" mass="29687">MIPIALLTLIKTSFFNPGELWRAMDLSKRKSIALYLMICFFTTIPYFSSGLFQYDVLASNMASTEAYLPTFTIENDQIVFEPTLEKAIVSKTDFVTLIIDPNQKYDDNLKTRAIEAAPIGIVFGKDAITVYTSNRPIAFNYKDLNGTTDQFIRSFLLQFSQIGWLFIPLLILFSFLAGLIEASFYLLYLTIFANLWTSFMRIRLPFAVNWKMIMTAAVVPMALLAIMNSFGIQPGAQTLILLIIVIYMYNKGIKSYLKNIT</sequence>
<keyword evidence="3" id="KW-1185">Reference proteome</keyword>